<dbReference type="InterPro" id="IPR051474">
    <property type="entry name" value="Anti-sigma-K/W_factor"/>
</dbReference>
<dbReference type="EMBL" id="CP046171">
    <property type="protein sequence ID" value="QIS02501.1"/>
    <property type="molecule type" value="Genomic_DNA"/>
</dbReference>
<dbReference type="PANTHER" id="PTHR37461">
    <property type="entry name" value="ANTI-SIGMA-K FACTOR RSKA"/>
    <property type="match status" value="1"/>
</dbReference>
<dbReference type="GO" id="GO:0005886">
    <property type="term" value="C:plasma membrane"/>
    <property type="evidence" value="ECO:0007669"/>
    <property type="project" value="UniProtKB-SubCell"/>
</dbReference>
<sequence length="264" mass="27657">MTAELHHRIGAYVLDALTAEERAAFEHHLLECPACYIEVAALRPVAARLATAVAPVSAATLRERVLAEIGTREQVSGTAAVLDRTAIIPTVDELERTAVLPLDELSDNTFPTDSDRRGWLVRVWLGVAVAAAVVAVGLTLVDRTAVPDSTVAAEQIRNADDAVTRTGTVFAGNGSATAVISRTVGKAAVSATGLPTPTTGHGYQLWLVHADGTTRPAGLMHTTDTTSELIADILPTTTALAITTEPTATSPIPTSPPLVRIDLH</sequence>
<evidence type="ECO:0000313" key="13">
    <source>
        <dbReference type="EMBL" id="QIS02501.1"/>
    </source>
</evidence>
<proteinExistence type="predicted"/>
<keyword evidence="4 10" id="KW-1133">Transmembrane helix</keyword>
<reference evidence="13 14" key="1">
    <citation type="journal article" date="2019" name="ACS Chem. Biol.">
        <title>Identification and Mobilization of a Cryptic Antibiotic Biosynthesis Gene Locus from a Human-Pathogenic Nocardia Isolate.</title>
        <authorList>
            <person name="Herisse M."/>
            <person name="Ishida K."/>
            <person name="Porter J.L."/>
            <person name="Howden B."/>
            <person name="Hertweck C."/>
            <person name="Stinear T.P."/>
            <person name="Pidot S.J."/>
        </authorList>
    </citation>
    <scope>NUCLEOTIDE SEQUENCE [LARGE SCALE GENOMIC DNA]</scope>
    <source>
        <strain evidence="13 14">AUSMDU00024985</strain>
    </source>
</reference>
<dbReference type="Gene3D" id="1.10.10.1320">
    <property type="entry name" value="Anti-sigma factor, zinc-finger domain"/>
    <property type="match status" value="1"/>
</dbReference>
<evidence type="ECO:0000256" key="6">
    <source>
        <dbReference type="ARBA" id="ARBA00023136"/>
    </source>
</evidence>
<name>A0A6G9XNI7_NOCBR</name>
<evidence type="ECO:0000313" key="14">
    <source>
        <dbReference type="Proteomes" id="UP000501705"/>
    </source>
</evidence>
<evidence type="ECO:0000256" key="5">
    <source>
        <dbReference type="ARBA" id="ARBA00023015"/>
    </source>
</evidence>
<evidence type="ECO:0000259" key="11">
    <source>
        <dbReference type="Pfam" id="PF10099"/>
    </source>
</evidence>
<dbReference type="GO" id="GO:0006417">
    <property type="term" value="P:regulation of translation"/>
    <property type="evidence" value="ECO:0007669"/>
    <property type="project" value="TreeGrafter"/>
</dbReference>
<dbReference type="PANTHER" id="PTHR37461:SF1">
    <property type="entry name" value="ANTI-SIGMA-K FACTOR RSKA"/>
    <property type="match status" value="1"/>
</dbReference>
<gene>
    <name evidence="13" type="ORF">F5X71_09355</name>
</gene>
<protein>
    <recommendedName>
        <fullName evidence="9">Regulator of SigK</fullName>
    </recommendedName>
    <alternativeName>
        <fullName evidence="8">Sigma-K anti-sigma factor RskA</fullName>
    </alternativeName>
</protein>
<feature type="domain" description="Putative zinc-finger" evidence="12">
    <location>
        <begin position="4"/>
        <end position="35"/>
    </location>
</feature>
<evidence type="ECO:0000256" key="3">
    <source>
        <dbReference type="ARBA" id="ARBA00022692"/>
    </source>
</evidence>
<evidence type="ECO:0000256" key="7">
    <source>
        <dbReference type="ARBA" id="ARBA00023163"/>
    </source>
</evidence>
<evidence type="ECO:0000256" key="10">
    <source>
        <dbReference type="SAM" id="Phobius"/>
    </source>
</evidence>
<evidence type="ECO:0000259" key="12">
    <source>
        <dbReference type="Pfam" id="PF13490"/>
    </source>
</evidence>
<dbReference type="InterPro" id="IPR018764">
    <property type="entry name" value="RskA_C"/>
</dbReference>
<dbReference type="InterPro" id="IPR041916">
    <property type="entry name" value="Anti_sigma_zinc_sf"/>
</dbReference>
<dbReference type="RefSeq" id="WP_167466334.1">
    <property type="nucleotide sequence ID" value="NZ_CP046171.1"/>
</dbReference>
<dbReference type="Proteomes" id="UP000501705">
    <property type="component" value="Chromosome"/>
</dbReference>
<evidence type="ECO:0000256" key="4">
    <source>
        <dbReference type="ARBA" id="ARBA00022989"/>
    </source>
</evidence>
<organism evidence="13 14">
    <name type="scientific">Nocardia brasiliensis</name>
    <dbReference type="NCBI Taxonomy" id="37326"/>
    <lineage>
        <taxon>Bacteria</taxon>
        <taxon>Bacillati</taxon>
        <taxon>Actinomycetota</taxon>
        <taxon>Actinomycetes</taxon>
        <taxon>Mycobacteriales</taxon>
        <taxon>Nocardiaceae</taxon>
        <taxon>Nocardia</taxon>
    </lineage>
</organism>
<dbReference type="InterPro" id="IPR027383">
    <property type="entry name" value="Znf_put"/>
</dbReference>
<keyword evidence="3 10" id="KW-0812">Transmembrane</keyword>
<comment type="subcellular location">
    <subcellularLocation>
        <location evidence="1">Cell membrane</location>
        <topology evidence="1">Single-pass membrane protein</topology>
    </subcellularLocation>
</comment>
<dbReference type="Pfam" id="PF10099">
    <property type="entry name" value="RskA_C"/>
    <property type="match status" value="1"/>
</dbReference>
<evidence type="ECO:0000256" key="2">
    <source>
        <dbReference type="ARBA" id="ARBA00022475"/>
    </source>
</evidence>
<evidence type="ECO:0000256" key="8">
    <source>
        <dbReference type="ARBA" id="ARBA00029829"/>
    </source>
</evidence>
<dbReference type="Pfam" id="PF13490">
    <property type="entry name" value="zf-HC2"/>
    <property type="match status" value="1"/>
</dbReference>
<keyword evidence="7" id="KW-0804">Transcription</keyword>
<keyword evidence="2" id="KW-1003">Cell membrane</keyword>
<evidence type="ECO:0000256" key="9">
    <source>
        <dbReference type="ARBA" id="ARBA00030803"/>
    </source>
</evidence>
<keyword evidence="5" id="KW-0805">Transcription regulation</keyword>
<evidence type="ECO:0000256" key="1">
    <source>
        <dbReference type="ARBA" id="ARBA00004162"/>
    </source>
</evidence>
<dbReference type="AlphaFoldDB" id="A0A6G9XNI7"/>
<dbReference type="GO" id="GO:0016989">
    <property type="term" value="F:sigma factor antagonist activity"/>
    <property type="evidence" value="ECO:0007669"/>
    <property type="project" value="TreeGrafter"/>
</dbReference>
<keyword evidence="6 10" id="KW-0472">Membrane</keyword>
<feature type="domain" description="Anti-sigma K factor RskA C-terminal" evidence="11">
    <location>
        <begin position="125"/>
        <end position="256"/>
    </location>
</feature>
<feature type="transmembrane region" description="Helical" evidence="10">
    <location>
        <begin position="119"/>
        <end position="141"/>
    </location>
</feature>
<accession>A0A6G9XNI7</accession>